<name>A0A2Z4FKL2_9DELT</name>
<evidence type="ECO:0000256" key="3">
    <source>
        <dbReference type="SAM" id="MobiDB-lite"/>
    </source>
</evidence>
<dbReference type="SUPFAM" id="SSF52540">
    <property type="entry name" value="P-loop containing nucleoside triphosphate hydrolases"/>
    <property type="match status" value="1"/>
</dbReference>
<evidence type="ECO:0000313" key="4">
    <source>
        <dbReference type="EMBL" id="AWV89248.1"/>
    </source>
</evidence>
<reference evidence="4 5" key="1">
    <citation type="submission" date="2018-06" db="EMBL/GenBank/DDBJ databases">
        <title>Lujinxingia sediminis gen. nov. sp. nov., a new facultative anaerobic member of the class Deltaproteobacteria, and proposal of Lujinxingaceae fam. nov.</title>
        <authorList>
            <person name="Guo L.-Y."/>
            <person name="Li C.-M."/>
            <person name="Wang S."/>
            <person name="Du Z.-J."/>
        </authorList>
    </citation>
    <scope>NUCLEOTIDE SEQUENCE [LARGE SCALE GENOMIC DNA]</scope>
    <source>
        <strain evidence="4 5">FA350</strain>
    </source>
</reference>
<dbReference type="InterPro" id="IPR010982">
    <property type="entry name" value="Lambda_DNA-bd_dom_sf"/>
</dbReference>
<dbReference type="Gene3D" id="3.40.50.300">
    <property type="entry name" value="P-loop containing nucleotide triphosphate hydrolases"/>
    <property type="match status" value="1"/>
</dbReference>
<dbReference type="Proteomes" id="UP000249799">
    <property type="component" value="Chromosome"/>
</dbReference>
<protein>
    <submittedName>
        <fullName evidence="4">Uncharacterized protein</fullName>
    </submittedName>
</protein>
<dbReference type="GO" id="GO:0009898">
    <property type="term" value="C:cytoplasmic side of plasma membrane"/>
    <property type="evidence" value="ECO:0007669"/>
    <property type="project" value="TreeGrafter"/>
</dbReference>
<dbReference type="GO" id="GO:0016887">
    <property type="term" value="F:ATP hydrolysis activity"/>
    <property type="evidence" value="ECO:0007669"/>
    <property type="project" value="TreeGrafter"/>
</dbReference>
<sequence length="553" mass="61590">MLNRIGPELHAERPKVVAFGGGKGGAGRSTLCAEVARSLARKNQRVLCLDASWACPTLNVLLHAEEPRFDFHGARLLPIGAEGAHIADFIIPTGGKNIWLANIGAARHFPFVRPRLGADILIAQLHELDFDWILLDLAAGLDPLDVGLFTLSDIPILVGTPEPAAVRTITQYLRSAFYQALGYHPQAPAIREQLLEMLYEQPLNMNLDSLLASARGAQMAEQIVLESGQRFEPYLLINLVREGSERDLSHVLCHAWHRELNIFPRVIASVEYEDRRWFYNRRTSGLGPGRGDESLSRDTEALVKNLFDISLLDARFPRPAPRGENAHPALQLGISRETPKNDLRQYYRRLWESYRREETLALVFGNPEDRVRIADDLERKYREVLTMPNEVFGNDSSGRSPANAPQPRTQPSASGAFSPPRLATSSKPAPPKRRAPAAGSTPPPTPDAKQDASQIDEVGEPTERMGSLAPLGANKQSPGEFVAAMRREANLSLQDLSLRSHIGIKFLTAIEDVDLEVLPRPVYLRGYLREIARILEVDAQPLIDTYFRYLDNQ</sequence>
<dbReference type="Gene3D" id="1.10.260.40">
    <property type="entry name" value="lambda repressor-like DNA-binding domains"/>
    <property type="match status" value="1"/>
</dbReference>
<feature type="region of interest" description="Disordered" evidence="3">
    <location>
        <begin position="388"/>
        <end position="474"/>
    </location>
</feature>
<feature type="compositionally biased region" description="Polar residues" evidence="3">
    <location>
        <begin position="406"/>
        <end position="415"/>
    </location>
</feature>
<dbReference type="InterPro" id="IPR027417">
    <property type="entry name" value="P-loop_NTPase"/>
</dbReference>
<keyword evidence="5" id="KW-1185">Reference proteome</keyword>
<dbReference type="GO" id="GO:0005524">
    <property type="term" value="F:ATP binding"/>
    <property type="evidence" value="ECO:0007669"/>
    <property type="project" value="UniProtKB-KW"/>
</dbReference>
<dbReference type="Pfam" id="PF13413">
    <property type="entry name" value="HTH_25"/>
    <property type="match status" value="1"/>
</dbReference>
<gene>
    <name evidence="4" type="ORF">DN745_07800</name>
</gene>
<dbReference type="InterPro" id="IPR050625">
    <property type="entry name" value="ParA/MinD_ATPase"/>
</dbReference>
<keyword evidence="1" id="KW-0547">Nucleotide-binding</keyword>
<proteinExistence type="predicted"/>
<dbReference type="PANTHER" id="PTHR43384:SF6">
    <property type="entry name" value="SEPTUM SITE-DETERMINING PROTEIN MIND HOMOLOG, CHLOROPLASTIC"/>
    <property type="match status" value="1"/>
</dbReference>
<accession>A0A2Z4FKL2</accession>
<keyword evidence="2" id="KW-0067">ATP-binding</keyword>
<dbReference type="GO" id="GO:0003677">
    <property type="term" value="F:DNA binding"/>
    <property type="evidence" value="ECO:0007669"/>
    <property type="project" value="InterPro"/>
</dbReference>
<dbReference type="OrthoDB" id="9773088at2"/>
<dbReference type="GO" id="GO:0051782">
    <property type="term" value="P:negative regulation of cell division"/>
    <property type="evidence" value="ECO:0007669"/>
    <property type="project" value="TreeGrafter"/>
</dbReference>
<dbReference type="RefSeq" id="WP_111333588.1">
    <property type="nucleotide sequence ID" value="NZ_CP030032.1"/>
</dbReference>
<organism evidence="4 5">
    <name type="scientific">Bradymonas sediminis</name>
    <dbReference type="NCBI Taxonomy" id="1548548"/>
    <lineage>
        <taxon>Bacteria</taxon>
        <taxon>Deltaproteobacteria</taxon>
        <taxon>Bradymonadales</taxon>
        <taxon>Bradymonadaceae</taxon>
        <taxon>Bradymonas</taxon>
    </lineage>
</organism>
<dbReference type="EMBL" id="CP030032">
    <property type="protein sequence ID" value="AWV89248.1"/>
    <property type="molecule type" value="Genomic_DNA"/>
</dbReference>
<evidence type="ECO:0000256" key="2">
    <source>
        <dbReference type="ARBA" id="ARBA00022840"/>
    </source>
</evidence>
<dbReference type="GO" id="GO:0005829">
    <property type="term" value="C:cytosol"/>
    <property type="evidence" value="ECO:0007669"/>
    <property type="project" value="TreeGrafter"/>
</dbReference>
<evidence type="ECO:0000313" key="5">
    <source>
        <dbReference type="Proteomes" id="UP000249799"/>
    </source>
</evidence>
<dbReference type="AlphaFoldDB" id="A0A2Z4FKL2"/>
<evidence type="ECO:0000256" key="1">
    <source>
        <dbReference type="ARBA" id="ARBA00022741"/>
    </source>
</evidence>
<dbReference type="KEGG" id="bsed:DN745_07800"/>
<dbReference type="PANTHER" id="PTHR43384">
    <property type="entry name" value="SEPTUM SITE-DETERMINING PROTEIN MIND HOMOLOG, CHLOROPLASTIC-RELATED"/>
    <property type="match status" value="1"/>
</dbReference>